<keyword evidence="1 3" id="KW-0378">Hydrolase</keyword>
<evidence type="ECO:0000259" key="2">
    <source>
        <dbReference type="Pfam" id="PF00561"/>
    </source>
</evidence>
<dbReference type="Gene3D" id="3.40.50.1820">
    <property type="entry name" value="alpha/beta hydrolase"/>
    <property type="match status" value="1"/>
</dbReference>
<dbReference type="Pfam" id="PF00561">
    <property type="entry name" value="Abhydrolase_1"/>
    <property type="match status" value="1"/>
</dbReference>
<comment type="caution">
    <text evidence="3">The sequence shown here is derived from an EMBL/GenBank/DDBJ whole genome shotgun (WGS) entry which is preliminary data.</text>
</comment>
<dbReference type="InterPro" id="IPR050266">
    <property type="entry name" value="AB_hydrolase_sf"/>
</dbReference>
<dbReference type="PRINTS" id="PR00111">
    <property type="entry name" value="ABHYDROLASE"/>
</dbReference>
<dbReference type="SUPFAM" id="SSF53474">
    <property type="entry name" value="alpha/beta-Hydrolases"/>
    <property type="match status" value="1"/>
</dbReference>
<dbReference type="EMBL" id="JBHSHC010000116">
    <property type="protein sequence ID" value="MFC4769080.1"/>
    <property type="molecule type" value="Genomic_DNA"/>
</dbReference>
<feature type="domain" description="AB hydrolase-1" evidence="2">
    <location>
        <begin position="21"/>
        <end position="241"/>
    </location>
</feature>
<dbReference type="GO" id="GO:0016787">
    <property type="term" value="F:hydrolase activity"/>
    <property type="evidence" value="ECO:0007669"/>
    <property type="project" value="UniProtKB-KW"/>
</dbReference>
<organism evidence="3 4">
    <name type="scientific">Effusibacillus consociatus</name>
    <dbReference type="NCBI Taxonomy" id="1117041"/>
    <lineage>
        <taxon>Bacteria</taxon>
        <taxon>Bacillati</taxon>
        <taxon>Bacillota</taxon>
        <taxon>Bacilli</taxon>
        <taxon>Bacillales</taxon>
        <taxon>Alicyclobacillaceae</taxon>
        <taxon>Effusibacillus</taxon>
    </lineage>
</organism>
<evidence type="ECO:0000313" key="4">
    <source>
        <dbReference type="Proteomes" id="UP001596002"/>
    </source>
</evidence>
<evidence type="ECO:0000256" key="1">
    <source>
        <dbReference type="ARBA" id="ARBA00022801"/>
    </source>
</evidence>
<sequence length="261" mass="30048">MLTATIQGIKIRYDRLGSGDPLILIHGLGERKEGWEQQYPLADTFDLIIPDLRGHGQSEGAEAISIENFARDILHLMDDLGLEQAHICGLSMGGVIAQELYRQVPARCQSLILVNTYYFVPWMAREILYHLEMWKLNFLPKALRMRLAAYTCLYSLDEQIIKRFHRSIAPERTSYTRSVASCLEVDNRRLLPTITVPTLIIGSDFDLLTPWWIQVFMHQAIPNSELVLIRNAGHMAKLERPEKFNTVIRRFLEKQKSQVAE</sequence>
<accession>A0ABV9Q4V0</accession>
<evidence type="ECO:0000313" key="3">
    <source>
        <dbReference type="EMBL" id="MFC4769080.1"/>
    </source>
</evidence>
<dbReference type="RefSeq" id="WP_380027192.1">
    <property type="nucleotide sequence ID" value="NZ_JBHSHC010000116.1"/>
</dbReference>
<gene>
    <name evidence="3" type="ORF">ACFO8Q_17250</name>
</gene>
<name>A0ABV9Q4V0_9BACL</name>
<protein>
    <submittedName>
        <fullName evidence="3">Alpha/beta fold hydrolase</fullName>
    </submittedName>
</protein>
<keyword evidence="4" id="KW-1185">Reference proteome</keyword>
<proteinExistence type="predicted"/>
<dbReference type="InterPro" id="IPR029058">
    <property type="entry name" value="AB_hydrolase_fold"/>
</dbReference>
<dbReference type="InterPro" id="IPR000073">
    <property type="entry name" value="AB_hydrolase_1"/>
</dbReference>
<dbReference type="PANTHER" id="PTHR43798">
    <property type="entry name" value="MONOACYLGLYCEROL LIPASE"/>
    <property type="match status" value="1"/>
</dbReference>
<dbReference type="PANTHER" id="PTHR43798:SF31">
    <property type="entry name" value="AB HYDROLASE SUPERFAMILY PROTEIN YCLE"/>
    <property type="match status" value="1"/>
</dbReference>
<reference evidence="4" key="1">
    <citation type="journal article" date="2019" name="Int. J. Syst. Evol. Microbiol.">
        <title>The Global Catalogue of Microorganisms (GCM) 10K type strain sequencing project: providing services to taxonomists for standard genome sequencing and annotation.</title>
        <authorList>
            <consortium name="The Broad Institute Genomics Platform"/>
            <consortium name="The Broad Institute Genome Sequencing Center for Infectious Disease"/>
            <person name="Wu L."/>
            <person name="Ma J."/>
        </authorList>
    </citation>
    <scope>NUCLEOTIDE SEQUENCE [LARGE SCALE GENOMIC DNA]</scope>
    <source>
        <strain evidence="4">WYCCWR 12678</strain>
    </source>
</reference>
<dbReference type="Proteomes" id="UP001596002">
    <property type="component" value="Unassembled WGS sequence"/>
</dbReference>